<dbReference type="Proteomes" id="UP000237819">
    <property type="component" value="Unassembled WGS sequence"/>
</dbReference>
<evidence type="ECO:0000313" key="3">
    <source>
        <dbReference type="Proteomes" id="UP000237819"/>
    </source>
</evidence>
<feature type="transmembrane region" description="Helical" evidence="1">
    <location>
        <begin position="92"/>
        <end position="111"/>
    </location>
</feature>
<name>A0A2S8GU51_9BACT</name>
<dbReference type="AlphaFoldDB" id="A0A2S8GU51"/>
<accession>A0A2S8GU51</accession>
<dbReference type="EMBL" id="PUHZ01000004">
    <property type="protein sequence ID" value="PQO47594.1"/>
    <property type="molecule type" value="Genomic_DNA"/>
</dbReference>
<sequence length="176" mass="18760">MLLVKHLTVVVGLTALGFVVPIARQLRETSWSEATAEYQVAPNAAMQIAAAETQTLILGTREFAMQLRGETVDRWGDLAASRIAYLHSSENGALGLAIRWSLVMTAAYLGLQSMTLLFGVLSRTSYLANLAIVGGTALFLTGAMPAAGLLAIAIGMILKLGQILDYFTSVKTAPEF</sequence>
<feature type="transmembrane region" description="Helical" evidence="1">
    <location>
        <begin position="6"/>
        <end position="23"/>
    </location>
</feature>
<keyword evidence="1" id="KW-1133">Transmembrane helix</keyword>
<protein>
    <submittedName>
        <fullName evidence="2">Uncharacterized protein</fullName>
    </submittedName>
</protein>
<dbReference type="RefSeq" id="WP_105333855.1">
    <property type="nucleotide sequence ID" value="NZ_PUHZ01000004.1"/>
</dbReference>
<dbReference type="OrthoDB" id="279556at2"/>
<gene>
    <name evidence="2" type="ORF">C5Y93_02745</name>
</gene>
<reference evidence="2 3" key="1">
    <citation type="submission" date="2018-02" db="EMBL/GenBank/DDBJ databases">
        <title>Comparative genomes isolates from brazilian mangrove.</title>
        <authorList>
            <person name="Araujo J.E."/>
            <person name="Taketani R.G."/>
            <person name="Silva M.C.P."/>
            <person name="Loureco M.V."/>
            <person name="Andreote F.D."/>
        </authorList>
    </citation>
    <scope>NUCLEOTIDE SEQUENCE [LARGE SCALE GENOMIC DNA]</scope>
    <source>
        <strain evidence="2 3">Nap-Phe MGV</strain>
    </source>
</reference>
<proteinExistence type="predicted"/>
<organism evidence="2 3">
    <name type="scientific">Blastopirellula marina</name>
    <dbReference type="NCBI Taxonomy" id="124"/>
    <lineage>
        <taxon>Bacteria</taxon>
        <taxon>Pseudomonadati</taxon>
        <taxon>Planctomycetota</taxon>
        <taxon>Planctomycetia</taxon>
        <taxon>Pirellulales</taxon>
        <taxon>Pirellulaceae</taxon>
        <taxon>Blastopirellula</taxon>
    </lineage>
</organism>
<feature type="transmembrane region" description="Helical" evidence="1">
    <location>
        <begin position="131"/>
        <end position="158"/>
    </location>
</feature>
<evidence type="ECO:0000313" key="2">
    <source>
        <dbReference type="EMBL" id="PQO47594.1"/>
    </source>
</evidence>
<evidence type="ECO:0000256" key="1">
    <source>
        <dbReference type="SAM" id="Phobius"/>
    </source>
</evidence>
<keyword evidence="1" id="KW-0472">Membrane</keyword>
<comment type="caution">
    <text evidence="2">The sequence shown here is derived from an EMBL/GenBank/DDBJ whole genome shotgun (WGS) entry which is preliminary data.</text>
</comment>
<keyword evidence="1" id="KW-0812">Transmembrane</keyword>